<sequence>MKQLKRVLDAELEPGLTVEEACHIEVRYYETESDLRGLTAEVVSKHLLMLHYAGLACSTNWDDWPDAIVLEDAKNFKKKFPELAHVIPLLQAHCGVLPYTNGRPRSLRPLSKEEQPPWYSVPDVK</sequence>
<comment type="caution">
    <text evidence="2">The sequence shown here is derived from an EMBL/GenBank/DDBJ whole genome shotgun (WGS) entry which is preliminary data.</text>
</comment>
<gene>
    <name evidence="2" type="ORF">F5985_16380</name>
</gene>
<accession>A0A7C9MZ25</accession>
<dbReference type="Proteomes" id="UP000481947">
    <property type="component" value="Unassembled WGS sequence"/>
</dbReference>
<feature type="region of interest" description="Disordered" evidence="1">
    <location>
        <begin position="102"/>
        <end position="125"/>
    </location>
</feature>
<dbReference type="RefSeq" id="WP_161126209.1">
    <property type="nucleotide sequence ID" value="NZ_VYSB01000025.1"/>
</dbReference>
<organism evidence="2 3">
    <name type="scientific">Malikia spinosa</name>
    <dbReference type="NCBI Taxonomy" id="86180"/>
    <lineage>
        <taxon>Bacteria</taxon>
        <taxon>Pseudomonadati</taxon>
        <taxon>Pseudomonadota</taxon>
        <taxon>Betaproteobacteria</taxon>
        <taxon>Burkholderiales</taxon>
        <taxon>Comamonadaceae</taxon>
        <taxon>Malikia</taxon>
    </lineage>
</organism>
<name>A0A7C9MZ25_9BURK</name>
<dbReference type="EMBL" id="VYSB01000025">
    <property type="protein sequence ID" value="MYZ53661.1"/>
    <property type="molecule type" value="Genomic_DNA"/>
</dbReference>
<dbReference type="AlphaFoldDB" id="A0A7C9MZ25"/>
<evidence type="ECO:0000256" key="1">
    <source>
        <dbReference type="SAM" id="MobiDB-lite"/>
    </source>
</evidence>
<proteinExistence type="predicted"/>
<reference evidence="2 3" key="1">
    <citation type="submission" date="2019-09" db="EMBL/GenBank/DDBJ databases">
        <title>Identification of Malikia spinosa a prominent benzene-, toluene-, and ethylbenzene-degrading bacterium: enrichment, isolation and whole genome sequencing.</title>
        <authorList>
            <person name="Tancsics A."/>
            <person name="Revesz F."/>
            <person name="Kriszt B."/>
        </authorList>
    </citation>
    <scope>NUCLEOTIDE SEQUENCE [LARGE SCALE GENOMIC DNA]</scope>
    <source>
        <strain evidence="2 3">AB6</strain>
    </source>
</reference>
<evidence type="ECO:0000313" key="3">
    <source>
        <dbReference type="Proteomes" id="UP000481947"/>
    </source>
</evidence>
<protein>
    <submittedName>
        <fullName evidence="2">Uncharacterized protein</fullName>
    </submittedName>
</protein>
<evidence type="ECO:0000313" key="2">
    <source>
        <dbReference type="EMBL" id="MYZ53661.1"/>
    </source>
</evidence>